<keyword evidence="1" id="KW-0472">Membrane</keyword>
<name>A0ABT7CR64_9BACT</name>
<reference evidence="2 3" key="1">
    <citation type="submission" date="2023-05" db="EMBL/GenBank/DDBJ databases">
        <authorList>
            <person name="Zhang X."/>
        </authorList>
    </citation>
    <scope>NUCLEOTIDE SEQUENCE [LARGE SCALE GENOMIC DNA]</scope>
    <source>
        <strain evidence="2 3">DM2B3-1</strain>
    </source>
</reference>
<feature type="transmembrane region" description="Helical" evidence="1">
    <location>
        <begin position="75"/>
        <end position="96"/>
    </location>
</feature>
<evidence type="ECO:0000256" key="1">
    <source>
        <dbReference type="SAM" id="Phobius"/>
    </source>
</evidence>
<feature type="transmembrane region" description="Helical" evidence="1">
    <location>
        <begin position="117"/>
        <end position="141"/>
    </location>
</feature>
<evidence type="ECO:0000313" key="2">
    <source>
        <dbReference type="EMBL" id="MDJ1496212.1"/>
    </source>
</evidence>
<dbReference type="RefSeq" id="WP_314000837.1">
    <property type="nucleotide sequence ID" value="NZ_JASJOT010000020.1"/>
</dbReference>
<organism evidence="2 3">
    <name type="scientific">Xanthocytophaga flava</name>
    <dbReference type="NCBI Taxonomy" id="3048013"/>
    <lineage>
        <taxon>Bacteria</taxon>
        <taxon>Pseudomonadati</taxon>
        <taxon>Bacteroidota</taxon>
        <taxon>Cytophagia</taxon>
        <taxon>Cytophagales</taxon>
        <taxon>Rhodocytophagaceae</taxon>
        <taxon>Xanthocytophaga</taxon>
    </lineage>
</organism>
<feature type="transmembrane region" description="Helical" evidence="1">
    <location>
        <begin position="153"/>
        <end position="174"/>
    </location>
</feature>
<keyword evidence="1" id="KW-0812">Transmembrane</keyword>
<sequence length="216" mass="25231">MENTDILTIWKSYDQKLNENLLLNRKNAEDITKIKVRSFLTSMRPLKIFAILAGILWVVFVDTLIVLLFPVASPFFLISAGIQVLLTKLSIGVYLYQWVLIELVDIDEPVLTTQERIAHLQASTLWVTRILFLQLPVWTTFYLTQSLIESGGILFYTIQIGFTAGFTLLSIWLYRNISYENRDKKWFKLIFNGIEWNPIRKSMELLDQIKDYSTVR</sequence>
<protein>
    <recommendedName>
        <fullName evidence="4">RDD domain-containing protein</fullName>
    </recommendedName>
</protein>
<evidence type="ECO:0008006" key="4">
    <source>
        <dbReference type="Google" id="ProtNLM"/>
    </source>
</evidence>
<comment type="caution">
    <text evidence="2">The sequence shown here is derived from an EMBL/GenBank/DDBJ whole genome shotgun (WGS) entry which is preliminary data.</text>
</comment>
<keyword evidence="3" id="KW-1185">Reference proteome</keyword>
<accession>A0ABT7CR64</accession>
<proteinExistence type="predicted"/>
<dbReference type="EMBL" id="JASJOT010000020">
    <property type="protein sequence ID" value="MDJ1496212.1"/>
    <property type="molecule type" value="Genomic_DNA"/>
</dbReference>
<gene>
    <name evidence="2" type="ORF">QNI19_24960</name>
</gene>
<keyword evidence="1" id="KW-1133">Transmembrane helix</keyword>
<dbReference type="Proteomes" id="UP001228581">
    <property type="component" value="Unassembled WGS sequence"/>
</dbReference>
<evidence type="ECO:0000313" key="3">
    <source>
        <dbReference type="Proteomes" id="UP001228581"/>
    </source>
</evidence>
<feature type="transmembrane region" description="Helical" evidence="1">
    <location>
        <begin position="48"/>
        <end position="69"/>
    </location>
</feature>